<dbReference type="InterPro" id="IPR010139">
    <property type="entry name" value="Imidazole-glycPsynth_HisH"/>
</dbReference>
<dbReference type="InterPro" id="IPR029062">
    <property type="entry name" value="Class_I_gatase-like"/>
</dbReference>
<comment type="subunit">
    <text evidence="2 10">Heterodimer of HisH and HisF.</text>
</comment>
<feature type="active site" evidence="10 11">
    <location>
        <position position="200"/>
    </location>
</feature>
<evidence type="ECO:0000256" key="7">
    <source>
        <dbReference type="ARBA" id="ARBA00023239"/>
    </source>
</evidence>
<evidence type="ECO:0000256" key="11">
    <source>
        <dbReference type="PIRSR" id="PIRSR000495-1"/>
    </source>
</evidence>
<dbReference type="PIRSF" id="PIRSF000495">
    <property type="entry name" value="Amidotransf_hisH"/>
    <property type="match status" value="1"/>
</dbReference>
<dbReference type="GO" id="GO:0016829">
    <property type="term" value="F:lyase activity"/>
    <property type="evidence" value="ECO:0007669"/>
    <property type="project" value="UniProtKB-KW"/>
</dbReference>
<dbReference type="InterPro" id="IPR017926">
    <property type="entry name" value="GATASE"/>
</dbReference>
<gene>
    <name evidence="10 13" type="primary">hisH</name>
    <name evidence="13" type="ORF">F6X53_26085</name>
</gene>
<dbReference type="GO" id="GO:0005737">
    <property type="term" value="C:cytoplasm"/>
    <property type="evidence" value="ECO:0007669"/>
    <property type="project" value="UniProtKB-SubCell"/>
</dbReference>
<evidence type="ECO:0000256" key="10">
    <source>
        <dbReference type="HAMAP-Rule" id="MF_00278"/>
    </source>
</evidence>
<comment type="function">
    <text evidence="10">IGPS catalyzes the conversion of PRFAR and glutamine to IGP, AICAR and glutamate. The HisH subunit catalyzes the hydrolysis of glutamine to glutamate and ammonia as part of the synthesis of IGP and AICAR. The resulting ammonia molecule is channeled to the active site of HisF.</text>
</comment>
<dbReference type="CDD" id="cd01748">
    <property type="entry name" value="GATase1_IGP_Synthase"/>
    <property type="match status" value="1"/>
</dbReference>
<dbReference type="EC" id="3.5.1.2" evidence="10"/>
<evidence type="ECO:0000313" key="14">
    <source>
        <dbReference type="Proteomes" id="UP000474159"/>
    </source>
</evidence>
<organism evidence="13 14">
    <name type="scientific">Methylobacterium soli</name>
    <dbReference type="NCBI Taxonomy" id="553447"/>
    <lineage>
        <taxon>Bacteria</taxon>
        <taxon>Pseudomonadati</taxon>
        <taxon>Pseudomonadota</taxon>
        <taxon>Alphaproteobacteria</taxon>
        <taxon>Hyphomicrobiales</taxon>
        <taxon>Methylobacteriaceae</taxon>
        <taxon>Methylobacterium</taxon>
    </lineage>
</organism>
<proteinExistence type="inferred from homology"/>
<evidence type="ECO:0000256" key="9">
    <source>
        <dbReference type="ARBA" id="ARBA00049534"/>
    </source>
</evidence>
<feature type="domain" description="Glutamine amidotransferase" evidence="12">
    <location>
        <begin position="8"/>
        <end position="216"/>
    </location>
</feature>
<keyword evidence="10" id="KW-0963">Cytoplasm</keyword>
<evidence type="ECO:0000259" key="12">
    <source>
        <dbReference type="Pfam" id="PF00117"/>
    </source>
</evidence>
<comment type="caution">
    <text evidence="13">The sequence shown here is derived from an EMBL/GenBank/DDBJ whole genome shotgun (WGS) entry which is preliminary data.</text>
</comment>
<evidence type="ECO:0000256" key="3">
    <source>
        <dbReference type="ARBA" id="ARBA00022605"/>
    </source>
</evidence>
<comment type="subcellular location">
    <subcellularLocation>
        <location evidence="10">Cytoplasm</location>
    </subcellularLocation>
</comment>
<dbReference type="Pfam" id="PF00117">
    <property type="entry name" value="GATase"/>
    <property type="match status" value="1"/>
</dbReference>
<evidence type="ECO:0000256" key="5">
    <source>
        <dbReference type="ARBA" id="ARBA00022962"/>
    </source>
</evidence>
<dbReference type="GO" id="GO:0000105">
    <property type="term" value="P:L-histidine biosynthetic process"/>
    <property type="evidence" value="ECO:0007669"/>
    <property type="project" value="UniProtKB-UniRule"/>
</dbReference>
<comment type="catalytic activity">
    <reaction evidence="8 10">
        <text>5-[(5-phospho-1-deoxy-D-ribulos-1-ylimino)methylamino]-1-(5-phospho-beta-D-ribosyl)imidazole-4-carboxamide + L-glutamine = D-erythro-1-(imidazol-4-yl)glycerol 3-phosphate + 5-amino-1-(5-phospho-beta-D-ribosyl)imidazole-4-carboxamide + L-glutamate + H(+)</text>
        <dbReference type="Rhea" id="RHEA:24793"/>
        <dbReference type="ChEBI" id="CHEBI:15378"/>
        <dbReference type="ChEBI" id="CHEBI:29985"/>
        <dbReference type="ChEBI" id="CHEBI:58278"/>
        <dbReference type="ChEBI" id="CHEBI:58359"/>
        <dbReference type="ChEBI" id="CHEBI:58475"/>
        <dbReference type="ChEBI" id="CHEBI:58525"/>
        <dbReference type="EC" id="4.3.2.10"/>
    </reaction>
</comment>
<feature type="active site" description="Nucleophile" evidence="10 11">
    <location>
        <position position="92"/>
    </location>
</feature>
<dbReference type="SUPFAM" id="SSF52317">
    <property type="entry name" value="Class I glutamine amidotransferase-like"/>
    <property type="match status" value="1"/>
</dbReference>
<keyword evidence="6 10" id="KW-0368">Histidine biosynthesis</keyword>
<dbReference type="UniPathway" id="UPA00031">
    <property type="reaction ID" value="UER00010"/>
</dbReference>
<dbReference type="AlphaFoldDB" id="A0A6L3SQX4"/>
<keyword evidence="5 10" id="KW-0315">Glutamine amidotransferase</keyword>
<dbReference type="Gene3D" id="3.40.50.880">
    <property type="match status" value="1"/>
</dbReference>
<comment type="pathway">
    <text evidence="1 10">Amino-acid biosynthesis; L-histidine biosynthesis; L-histidine from 5-phospho-alpha-D-ribose 1-diphosphate: step 5/9.</text>
</comment>
<dbReference type="EMBL" id="VZZK01000038">
    <property type="protein sequence ID" value="KAB1074163.1"/>
    <property type="molecule type" value="Genomic_DNA"/>
</dbReference>
<dbReference type="OrthoDB" id="9807137at2"/>
<dbReference type="EC" id="4.3.2.10" evidence="10"/>
<reference evidence="13 14" key="1">
    <citation type="submission" date="2019-09" db="EMBL/GenBank/DDBJ databases">
        <title>YIM 48816 draft genome.</title>
        <authorList>
            <person name="Jiang L."/>
        </authorList>
    </citation>
    <scope>NUCLEOTIDE SEQUENCE [LARGE SCALE GENOMIC DNA]</scope>
    <source>
        <strain evidence="13 14">YIM 48816</strain>
    </source>
</reference>
<protein>
    <recommendedName>
        <fullName evidence="10">Imidazole glycerol phosphate synthase subunit HisH</fullName>
        <ecNumber evidence="10">4.3.2.10</ecNumber>
    </recommendedName>
    <alternativeName>
        <fullName evidence="10">IGP synthase glutaminase subunit</fullName>
        <ecNumber evidence="10">3.5.1.2</ecNumber>
    </alternativeName>
    <alternativeName>
        <fullName evidence="10">IGP synthase subunit HisH</fullName>
    </alternativeName>
    <alternativeName>
        <fullName evidence="10">ImGP synthase subunit HisH</fullName>
        <shortName evidence="10">IGPS subunit HisH</shortName>
    </alternativeName>
</protein>
<dbReference type="Proteomes" id="UP000474159">
    <property type="component" value="Unassembled WGS sequence"/>
</dbReference>
<dbReference type="PANTHER" id="PTHR42701:SF1">
    <property type="entry name" value="IMIDAZOLE GLYCEROL PHOSPHATE SYNTHASE SUBUNIT HISH"/>
    <property type="match status" value="1"/>
</dbReference>
<keyword evidence="14" id="KW-1185">Reference proteome</keyword>
<dbReference type="GO" id="GO:0004359">
    <property type="term" value="F:glutaminase activity"/>
    <property type="evidence" value="ECO:0007669"/>
    <property type="project" value="UniProtKB-EC"/>
</dbReference>
<name>A0A6L3SQX4_9HYPH</name>
<evidence type="ECO:0000256" key="1">
    <source>
        <dbReference type="ARBA" id="ARBA00005091"/>
    </source>
</evidence>
<keyword evidence="7 10" id="KW-0456">Lyase</keyword>
<dbReference type="HAMAP" id="MF_00278">
    <property type="entry name" value="HisH"/>
    <property type="match status" value="1"/>
</dbReference>
<feature type="active site" evidence="10 11">
    <location>
        <position position="202"/>
    </location>
</feature>
<accession>A0A6L3SQX4</accession>
<evidence type="ECO:0000256" key="6">
    <source>
        <dbReference type="ARBA" id="ARBA00023102"/>
    </source>
</evidence>
<evidence type="ECO:0000256" key="2">
    <source>
        <dbReference type="ARBA" id="ARBA00011152"/>
    </source>
</evidence>
<dbReference type="GO" id="GO:0000107">
    <property type="term" value="F:imidazoleglycerol-phosphate synthase activity"/>
    <property type="evidence" value="ECO:0007669"/>
    <property type="project" value="UniProtKB-UniRule"/>
</dbReference>
<evidence type="ECO:0000313" key="13">
    <source>
        <dbReference type="EMBL" id="KAB1074163.1"/>
    </source>
</evidence>
<dbReference type="PANTHER" id="PTHR42701">
    <property type="entry name" value="IMIDAZOLE GLYCEROL PHOSPHATE SYNTHASE SUBUNIT HISH"/>
    <property type="match status" value="1"/>
</dbReference>
<dbReference type="NCBIfam" id="TIGR01855">
    <property type="entry name" value="IMP_synth_hisH"/>
    <property type="match status" value="1"/>
</dbReference>
<comment type="catalytic activity">
    <reaction evidence="9 10">
        <text>L-glutamine + H2O = L-glutamate + NH4(+)</text>
        <dbReference type="Rhea" id="RHEA:15889"/>
        <dbReference type="ChEBI" id="CHEBI:15377"/>
        <dbReference type="ChEBI" id="CHEBI:28938"/>
        <dbReference type="ChEBI" id="CHEBI:29985"/>
        <dbReference type="ChEBI" id="CHEBI:58359"/>
        <dbReference type="EC" id="3.5.1.2"/>
    </reaction>
</comment>
<keyword evidence="4 10" id="KW-0378">Hydrolase</keyword>
<dbReference type="PROSITE" id="PS51273">
    <property type="entry name" value="GATASE_TYPE_1"/>
    <property type="match status" value="1"/>
</dbReference>
<sequence>MTQEMVAIIDYGSGNLHSAAKAFERAAREAGLHDTRILVTSDPEIVRGADRVVLPGVGAYADCRRGLDAVPGMVEAMSEAVQGRGRPFLGICVGMQLMASRGLEYEVTSGLGWIPGDVGPIRPADPALKVPHMGWNTLAPERPHALLDGIPTGEDGIHAYFVHSYALKADRPGDVVAHSEYGGPVTAIVGRDNLAGTQFHPEKSQRLGLALIANFLRWRP</sequence>
<evidence type="ECO:0000256" key="8">
    <source>
        <dbReference type="ARBA" id="ARBA00047838"/>
    </source>
</evidence>
<keyword evidence="3 10" id="KW-0028">Amino-acid biosynthesis</keyword>
<evidence type="ECO:0000256" key="4">
    <source>
        <dbReference type="ARBA" id="ARBA00022801"/>
    </source>
</evidence>